<keyword evidence="2" id="KW-1185">Reference proteome</keyword>
<accession>T1IYN1</accession>
<dbReference type="EMBL" id="JH431693">
    <property type="status" value="NOT_ANNOTATED_CDS"/>
    <property type="molecule type" value="Genomic_DNA"/>
</dbReference>
<reference evidence="2" key="1">
    <citation type="submission" date="2011-05" db="EMBL/GenBank/DDBJ databases">
        <authorList>
            <person name="Richards S.R."/>
            <person name="Qu J."/>
            <person name="Jiang H."/>
            <person name="Jhangiani S.N."/>
            <person name="Agravi P."/>
            <person name="Goodspeed R."/>
            <person name="Gross S."/>
            <person name="Mandapat C."/>
            <person name="Jackson L."/>
            <person name="Mathew T."/>
            <person name="Pu L."/>
            <person name="Thornton R."/>
            <person name="Saada N."/>
            <person name="Wilczek-Boney K.B."/>
            <person name="Lee S."/>
            <person name="Kovar C."/>
            <person name="Wu Y."/>
            <person name="Scherer S.E."/>
            <person name="Worley K.C."/>
            <person name="Muzny D.M."/>
            <person name="Gibbs R."/>
        </authorList>
    </citation>
    <scope>NUCLEOTIDE SEQUENCE</scope>
    <source>
        <strain evidence="2">Brora</strain>
    </source>
</reference>
<dbReference type="AlphaFoldDB" id="T1IYN1"/>
<protein>
    <submittedName>
        <fullName evidence="1">Uncharacterized protein</fullName>
    </submittedName>
</protein>
<evidence type="ECO:0000313" key="1">
    <source>
        <dbReference type="EnsemblMetazoa" id="SMAR006346-PA"/>
    </source>
</evidence>
<dbReference type="HOGENOM" id="CLU_2815671_0_0_1"/>
<organism evidence="1 2">
    <name type="scientific">Strigamia maritima</name>
    <name type="common">European centipede</name>
    <name type="synonym">Geophilus maritimus</name>
    <dbReference type="NCBI Taxonomy" id="126957"/>
    <lineage>
        <taxon>Eukaryota</taxon>
        <taxon>Metazoa</taxon>
        <taxon>Ecdysozoa</taxon>
        <taxon>Arthropoda</taxon>
        <taxon>Myriapoda</taxon>
        <taxon>Chilopoda</taxon>
        <taxon>Pleurostigmophora</taxon>
        <taxon>Geophilomorpha</taxon>
        <taxon>Linotaeniidae</taxon>
        <taxon>Strigamia</taxon>
    </lineage>
</organism>
<evidence type="ECO:0000313" key="2">
    <source>
        <dbReference type="Proteomes" id="UP000014500"/>
    </source>
</evidence>
<dbReference type="EnsemblMetazoa" id="SMAR006346-RA">
    <property type="protein sequence ID" value="SMAR006346-PA"/>
    <property type="gene ID" value="SMAR006346"/>
</dbReference>
<name>T1IYN1_STRMM</name>
<reference evidence="1" key="2">
    <citation type="submission" date="2015-02" db="UniProtKB">
        <authorList>
            <consortium name="EnsemblMetazoa"/>
        </authorList>
    </citation>
    <scope>IDENTIFICATION</scope>
</reference>
<dbReference type="Proteomes" id="UP000014500">
    <property type="component" value="Unassembled WGS sequence"/>
</dbReference>
<proteinExistence type="predicted"/>
<sequence>MTSDENIVSVFVEMSVRLHDGCAAKLLVGLCRTARRKAPTRGSSSRPNSPQDFIIAFCFCFYNTVYA</sequence>